<keyword evidence="5" id="KW-0547">Nucleotide-binding</keyword>
<name>A0A547PAK2_9SPHN</name>
<evidence type="ECO:0000256" key="7">
    <source>
        <dbReference type="ARBA" id="ARBA00022840"/>
    </source>
</evidence>
<sequence length="478" mass="52430">MAVLASFNPDTLQGDEELARIARFAAHLCDAPAASVSLVDEAHQRFIASKGMSEACTPRSTSFCATTMLGDDLLEVLDANEDTRFREYALVTGTEHLRYYVGAPLISSEGAPLGALCVTDIIPRDKPLGAVQKEGLKVLAEAVMRRIEAHREANRTGTEIELSAQRIQFVLDSVPDIAWSAAAGGRFDYFNARWEKTTGLPPPRDVEEWRQVIHPDDYDASLRKFTEAVKTAELFEDEWRMKRADGTYRWVLSRAVPSTHDPETARWYGTLTDIDDAYRISQERELLAGELAHRIKNIFSVIIGLITLHSNNDPAHKAFGAMLADNIRALSRAQEFALQMGKPSEENLIDLLTILMAPYGTEGNSAVSISGDDVPTGRRSATPLALTFHELATNSAKYGALSVAGGKLSITIKRTSDAVAISWQETGGPETAAPENTGFGSRLIKMSIEQQMGGTIKQAWRSEGLQVEITLPLERLAQ</sequence>
<dbReference type="EMBL" id="VHJK01000001">
    <property type="protein sequence ID" value="TRD11165.1"/>
    <property type="molecule type" value="Genomic_DNA"/>
</dbReference>
<dbReference type="Gene3D" id="3.30.450.20">
    <property type="entry name" value="PAS domain"/>
    <property type="match status" value="1"/>
</dbReference>
<dbReference type="InterPro" id="IPR035965">
    <property type="entry name" value="PAS-like_dom_sf"/>
</dbReference>
<evidence type="ECO:0000313" key="10">
    <source>
        <dbReference type="Proteomes" id="UP000316343"/>
    </source>
</evidence>
<dbReference type="AlphaFoldDB" id="A0A547PAK2"/>
<dbReference type="InterPro" id="IPR029016">
    <property type="entry name" value="GAF-like_dom_sf"/>
</dbReference>
<dbReference type="Pfam" id="PF01590">
    <property type="entry name" value="GAF"/>
    <property type="match status" value="1"/>
</dbReference>
<keyword evidence="6" id="KW-0418">Kinase</keyword>
<dbReference type="NCBIfam" id="TIGR00229">
    <property type="entry name" value="sensory_box"/>
    <property type="match status" value="1"/>
</dbReference>
<dbReference type="OrthoDB" id="136506at2"/>
<evidence type="ECO:0000313" key="9">
    <source>
        <dbReference type="EMBL" id="TRD11165.1"/>
    </source>
</evidence>
<reference evidence="9 10" key="1">
    <citation type="submission" date="2019-06" db="EMBL/GenBank/DDBJ databases">
        <title>Erythrobacter insulae sp. nov., isolated from a tidal flat.</title>
        <authorList>
            <person name="Yoon J.-H."/>
        </authorList>
    </citation>
    <scope>NUCLEOTIDE SEQUENCE [LARGE SCALE GENOMIC DNA]</scope>
    <source>
        <strain evidence="9 10">JBTF-M21</strain>
    </source>
</reference>
<proteinExistence type="predicted"/>
<dbReference type="PANTHER" id="PTHR41523">
    <property type="entry name" value="TWO-COMPONENT SYSTEM SENSOR PROTEIN"/>
    <property type="match status" value="1"/>
</dbReference>
<dbReference type="GO" id="GO:0005524">
    <property type="term" value="F:ATP binding"/>
    <property type="evidence" value="ECO:0007669"/>
    <property type="project" value="UniProtKB-KW"/>
</dbReference>
<dbReference type="SUPFAM" id="SSF55781">
    <property type="entry name" value="GAF domain-like"/>
    <property type="match status" value="1"/>
</dbReference>
<evidence type="ECO:0000256" key="1">
    <source>
        <dbReference type="ARBA" id="ARBA00000085"/>
    </source>
</evidence>
<comment type="catalytic activity">
    <reaction evidence="1">
        <text>ATP + protein L-histidine = ADP + protein N-phospho-L-histidine.</text>
        <dbReference type="EC" id="2.7.13.3"/>
    </reaction>
</comment>
<feature type="domain" description="PAS" evidence="8">
    <location>
        <begin position="163"/>
        <end position="232"/>
    </location>
</feature>
<dbReference type="CDD" id="cd00130">
    <property type="entry name" value="PAS"/>
    <property type="match status" value="1"/>
</dbReference>
<evidence type="ECO:0000256" key="5">
    <source>
        <dbReference type="ARBA" id="ARBA00022741"/>
    </source>
</evidence>
<dbReference type="Pfam" id="PF08447">
    <property type="entry name" value="PAS_3"/>
    <property type="match status" value="1"/>
</dbReference>
<protein>
    <recommendedName>
        <fullName evidence="2">histidine kinase</fullName>
        <ecNumber evidence="2">2.7.13.3</ecNumber>
    </recommendedName>
</protein>
<comment type="caution">
    <text evidence="9">The sequence shown here is derived from an EMBL/GenBank/DDBJ whole genome shotgun (WGS) entry which is preliminary data.</text>
</comment>
<dbReference type="SMART" id="SM00086">
    <property type="entry name" value="PAC"/>
    <property type="match status" value="1"/>
</dbReference>
<evidence type="ECO:0000256" key="3">
    <source>
        <dbReference type="ARBA" id="ARBA00022553"/>
    </source>
</evidence>
<dbReference type="Gene3D" id="3.30.450.40">
    <property type="match status" value="1"/>
</dbReference>
<dbReference type="SUPFAM" id="SSF55874">
    <property type="entry name" value="ATPase domain of HSP90 chaperone/DNA topoisomerase II/histidine kinase"/>
    <property type="match status" value="1"/>
</dbReference>
<dbReference type="FunFam" id="3.30.450.20:FF:000099">
    <property type="entry name" value="Sensory box sensor histidine kinase"/>
    <property type="match status" value="1"/>
</dbReference>
<dbReference type="InterPro" id="IPR003018">
    <property type="entry name" value="GAF"/>
</dbReference>
<dbReference type="GO" id="GO:0004673">
    <property type="term" value="F:protein histidine kinase activity"/>
    <property type="evidence" value="ECO:0007669"/>
    <property type="project" value="UniProtKB-EC"/>
</dbReference>
<dbReference type="SMART" id="SM00091">
    <property type="entry name" value="PAS"/>
    <property type="match status" value="1"/>
</dbReference>
<evidence type="ECO:0000256" key="2">
    <source>
        <dbReference type="ARBA" id="ARBA00012438"/>
    </source>
</evidence>
<gene>
    <name evidence="9" type="ORF">FGU71_04385</name>
</gene>
<dbReference type="SMART" id="SM00911">
    <property type="entry name" value="HWE_HK"/>
    <property type="match status" value="1"/>
</dbReference>
<dbReference type="InterPro" id="IPR011102">
    <property type="entry name" value="Sig_transdc_His_kinase_HWE"/>
</dbReference>
<dbReference type="Gene3D" id="3.30.565.10">
    <property type="entry name" value="Histidine kinase-like ATPase, C-terminal domain"/>
    <property type="match status" value="1"/>
</dbReference>
<keyword evidence="3" id="KW-0597">Phosphoprotein</keyword>
<dbReference type="Pfam" id="PF07536">
    <property type="entry name" value="HWE_HK"/>
    <property type="match status" value="1"/>
</dbReference>
<dbReference type="InterPro" id="IPR001610">
    <property type="entry name" value="PAC"/>
</dbReference>
<dbReference type="EC" id="2.7.13.3" evidence="2"/>
<dbReference type="InterPro" id="IPR000014">
    <property type="entry name" value="PAS"/>
</dbReference>
<evidence type="ECO:0000256" key="4">
    <source>
        <dbReference type="ARBA" id="ARBA00022679"/>
    </source>
</evidence>
<accession>A0A547PAK2</accession>
<organism evidence="9 10">
    <name type="scientific">Erythrobacter insulae</name>
    <dbReference type="NCBI Taxonomy" id="2584124"/>
    <lineage>
        <taxon>Bacteria</taxon>
        <taxon>Pseudomonadati</taxon>
        <taxon>Pseudomonadota</taxon>
        <taxon>Alphaproteobacteria</taxon>
        <taxon>Sphingomonadales</taxon>
        <taxon>Erythrobacteraceae</taxon>
        <taxon>Erythrobacter/Porphyrobacter group</taxon>
        <taxon>Erythrobacter</taxon>
    </lineage>
</organism>
<keyword evidence="10" id="KW-1185">Reference proteome</keyword>
<dbReference type="InterPro" id="IPR013655">
    <property type="entry name" value="PAS_fold_3"/>
</dbReference>
<keyword evidence="7" id="KW-0067">ATP-binding</keyword>
<dbReference type="SUPFAM" id="SSF55785">
    <property type="entry name" value="PYP-like sensor domain (PAS domain)"/>
    <property type="match status" value="1"/>
</dbReference>
<evidence type="ECO:0000256" key="6">
    <source>
        <dbReference type="ARBA" id="ARBA00022777"/>
    </source>
</evidence>
<dbReference type="Proteomes" id="UP000316343">
    <property type="component" value="Unassembled WGS sequence"/>
</dbReference>
<keyword evidence="4" id="KW-0808">Transferase</keyword>
<dbReference type="PANTHER" id="PTHR41523:SF8">
    <property type="entry name" value="ETHYLENE RESPONSE SENSOR PROTEIN"/>
    <property type="match status" value="1"/>
</dbReference>
<evidence type="ECO:0000259" key="8">
    <source>
        <dbReference type="PROSITE" id="PS50112"/>
    </source>
</evidence>
<dbReference type="InterPro" id="IPR036890">
    <property type="entry name" value="HATPase_C_sf"/>
</dbReference>
<dbReference type="PROSITE" id="PS50112">
    <property type="entry name" value="PAS"/>
    <property type="match status" value="1"/>
</dbReference>